<dbReference type="GeneID" id="9798661"/>
<evidence type="ECO:0000313" key="4">
    <source>
        <dbReference type="Proteomes" id="UP000008281"/>
    </source>
</evidence>
<reference evidence="3" key="1">
    <citation type="submission" date="2007-07" db="EMBL/GenBank/DDBJ databases">
        <title>PCAP assembly of the Caenorhabditis remanei genome.</title>
        <authorList>
            <consortium name="The Caenorhabditis remanei Sequencing Consortium"/>
            <person name="Wilson R.K."/>
        </authorList>
    </citation>
    <scope>NUCLEOTIDE SEQUENCE [LARGE SCALE GENOMIC DNA]</scope>
    <source>
        <strain evidence="3">PB4641</strain>
    </source>
</reference>
<dbReference type="AlphaFoldDB" id="E3NHF5"/>
<proteinExistence type="predicted"/>
<feature type="compositionally biased region" description="Low complexity" evidence="1">
    <location>
        <begin position="30"/>
        <end position="45"/>
    </location>
</feature>
<dbReference type="SUPFAM" id="SSF81631">
    <property type="entry name" value="PAP/OAS1 substrate-binding domain"/>
    <property type="match status" value="1"/>
</dbReference>
<dbReference type="STRING" id="31234.E3NHF5"/>
<dbReference type="RefSeq" id="XP_003092174.2">
    <property type="nucleotide sequence ID" value="XM_003092126.2"/>
</dbReference>
<dbReference type="OMA" id="EIKCIME"/>
<dbReference type="PANTHER" id="PTHR12271:SF66">
    <property type="entry name" value="TERMINAL URIDYLYLTRANSFERASE TAILOR"/>
    <property type="match status" value="1"/>
</dbReference>
<dbReference type="PROSITE" id="PS00028">
    <property type="entry name" value="ZINC_FINGER_C2H2_1"/>
    <property type="match status" value="1"/>
</dbReference>
<name>E3NHF5_CAERE</name>
<dbReference type="SUPFAM" id="SSF81301">
    <property type="entry name" value="Nucleotidyltransferase"/>
    <property type="match status" value="1"/>
</dbReference>
<dbReference type="GO" id="GO:0050265">
    <property type="term" value="F:RNA uridylyltransferase activity"/>
    <property type="evidence" value="ECO:0007669"/>
    <property type="project" value="TreeGrafter"/>
</dbReference>
<feature type="compositionally biased region" description="Basic and acidic residues" evidence="1">
    <location>
        <begin position="879"/>
        <end position="908"/>
    </location>
</feature>
<dbReference type="Proteomes" id="UP000008281">
    <property type="component" value="Unassembled WGS sequence"/>
</dbReference>
<dbReference type="Pfam" id="PF22600">
    <property type="entry name" value="MTPAP-like_central"/>
    <property type="match status" value="1"/>
</dbReference>
<keyword evidence="4" id="KW-1185">Reference proteome</keyword>
<dbReference type="InterPro" id="IPR054708">
    <property type="entry name" value="MTPAP-like_central"/>
</dbReference>
<feature type="domain" description="C2H2-type" evidence="2">
    <location>
        <begin position="303"/>
        <end position="325"/>
    </location>
</feature>
<dbReference type="FunCoup" id="E3NHF5">
    <property type="interactions" value="1688"/>
</dbReference>
<dbReference type="Gene3D" id="1.10.1410.10">
    <property type="match status" value="1"/>
</dbReference>
<feature type="region of interest" description="Disordered" evidence="1">
    <location>
        <begin position="875"/>
        <end position="934"/>
    </location>
</feature>
<dbReference type="EMBL" id="DS268675">
    <property type="protein sequence ID" value="EFO98021.1"/>
    <property type="molecule type" value="Genomic_DNA"/>
</dbReference>
<feature type="region of interest" description="Disordered" evidence="1">
    <location>
        <begin position="946"/>
        <end position="989"/>
    </location>
</feature>
<feature type="region of interest" description="Disordered" evidence="1">
    <location>
        <begin position="710"/>
        <end position="736"/>
    </location>
</feature>
<evidence type="ECO:0000256" key="1">
    <source>
        <dbReference type="SAM" id="MobiDB-lite"/>
    </source>
</evidence>
<feature type="compositionally biased region" description="Low complexity" evidence="1">
    <location>
        <begin position="110"/>
        <end position="125"/>
    </location>
</feature>
<dbReference type="eggNOG" id="KOG2277">
    <property type="taxonomic scope" value="Eukaryota"/>
</dbReference>
<dbReference type="Gene3D" id="3.30.460.10">
    <property type="entry name" value="Beta Polymerase, domain 2"/>
    <property type="match status" value="1"/>
</dbReference>
<dbReference type="InterPro" id="IPR013087">
    <property type="entry name" value="Znf_C2H2_type"/>
</dbReference>
<feature type="compositionally biased region" description="Basic and acidic residues" evidence="1">
    <location>
        <begin position="716"/>
        <end position="725"/>
    </location>
</feature>
<dbReference type="KEGG" id="crq:GCK72_008527"/>
<dbReference type="CDD" id="cd05402">
    <property type="entry name" value="NT_PAP_TUTase"/>
    <property type="match status" value="1"/>
</dbReference>
<feature type="compositionally biased region" description="Acidic residues" evidence="1">
    <location>
        <begin position="851"/>
        <end position="860"/>
    </location>
</feature>
<evidence type="ECO:0000259" key="2">
    <source>
        <dbReference type="PROSITE" id="PS00028"/>
    </source>
</evidence>
<evidence type="ECO:0000313" key="3">
    <source>
        <dbReference type="EMBL" id="EFO98021.1"/>
    </source>
</evidence>
<dbReference type="InParanoid" id="E3NHF5"/>
<feature type="region of interest" description="Disordered" evidence="1">
    <location>
        <begin position="95"/>
        <end position="160"/>
    </location>
</feature>
<dbReference type="OrthoDB" id="407432at2759"/>
<feature type="compositionally biased region" description="Polar residues" evidence="1">
    <location>
        <begin position="46"/>
        <end position="66"/>
    </location>
</feature>
<dbReference type="InterPro" id="IPR043519">
    <property type="entry name" value="NT_sf"/>
</dbReference>
<sequence length="1217" mass="139802">MTNKSEKPGGNDSGGGSGSKRRRGKKGKNTPSDSQSTASSSKTTSPKIQNQKQKQPEPTSSSTTPKIQILKRDPSKNVTMPLVACVMPLMEVNLSENPLPQQPPTTPKYHQNPQNHQNSQNHQNPQNPPSTKTQNQRLYQTPEKTEKSGGGMNTRRSEANKQQTQAYYFSQNPGVAVSGDKFKQPSQYKMHNFPLERLVNIFIDGKYSLMITPTNSRCNGLFIRVESQHQDYKPTGALLSLDSDDETIRNACLETIERFDKVTQKSATDRYPYSKCSEPYLKSCLIKRLDDRLDAFPDAIYYCEKCDYHISTMSHARSHLESSSHFDDIKRQEQREHLVRHIPKPSKNHLRSIRKLLDDVLDDYKKVQEIGNEKASHILYYLQTTVFPAAIGGNRNVQLRPFGSATYDTVMPDSDYNVAYTMDLPENEPIFSMLEKVRKRIVDDGHPADHSMEMGTPSTILFTFEGVRVRLCWMSCFNYRSQLYFTDLMKTYVSLREEVVHFLQLIRLWACKAGVDSKNKPRIGLPRYGFDIMAIHFLQNQGLLPILHEMYEEDKTMEFDEQSLNSAAGDDASERSRIPPEEAGPRRMRLMSKYEMDVEKIRKKFNLTKQWDQADLFIKFFKYYVEKNRDIVVQITQTAPISRDANRWNKKVLHVVDPFRGDNVLSIPKVSTWQPYYFNCLLTTYLSFAIPRTKDGPLVEISLIHSKSAATKKKVKEPQTPKRSGEPPISTTPMQNIPEEDYNRAADLLAEEAENEKYINDLKAKLMFDGIKYKDLKPTNFEIDDHWQSVYSRKALTRFRRVWPSRLNERIAIPLEDHDLLNNKFGKKWMKRWRKGELGRSESLEMPEVSKEEEEEEDKDVAEITEKMEEMLGIVESEESQRSHSEETPVTVIEKDLVSQQSEIKDESMVMSEIEENEAEKEKDASIPEDPQTSEAIVMCIRSVEEPEAPEASDDVKDSEVASKAPEAPESIVPTKPTSESSAILTTPSKSTIQKTTATFVKTKVIPVAEKQICCEEFFIKENVDFKEIAVKAKRLHQHEFQFEFSSDLFCGGYEMEMKCTHCDGSHCVEKCPMMEIPPIIKYEARTPEELKDIDDIIDKYYQENILNDARLKLMEERKTELERFMKEKYQNDVNLTIFGSVMTGLSVNCSDIDICLRFGSGDTPPKDRTPKEVILRTERVLRNCGLVRKVQSITTAKVPIVKFQLLLINDEYIDAE</sequence>
<feature type="compositionally biased region" description="Polar residues" evidence="1">
    <location>
        <begin position="976"/>
        <end position="989"/>
    </location>
</feature>
<dbReference type="GO" id="GO:0031123">
    <property type="term" value="P:RNA 3'-end processing"/>
    <property type="evidence" value="ECO:0007669"/>
    <property type="project" value="TreeGrafter"/>
</dbReference>
<dbReference type="CTD" id="9798661"/>
<protein>
    <submittedName>
        <fullName evidence="3">CRE-CID-1 protein</fullName>
    </submittedName>
</protein>
<organism evidence="4">
    <name type="scientific">Caenorhabditis remanei</name>
    <name type="common">Caenorhabditis vulgaris</name>
    <dbReference type="NCBI Taxonomy" id="31234"/>
    <lineage>
        <taxon>Eukaryota</taxon>
        <taxon>Metazoa</taxon>
        <taxon>Ecdysozoa</taxon>
        <taxon>Nematoda</taxon>
        <taxon>Chromadorea</taxon>
        <taxon>Rhabditida</taxon>
        <taxon>Rhabditina</taxon>
        <taxon>Rhabditomorpha</taxon>
        <taxon>Rhabditoidea</taxon>
        <taxon>Rhabditidae</taxon>
        <taxon>Peloderinae</taxon>
        <taxon>Caenorhabditis</taxon>
    </lineage>
</organism>
<dbReference type="PANTHER" id="PTHR12271">
    <property type="entry name" value="POLY A POLYMERASE CID PAP -RELATED"/>
    <property type="match status" value="1"/>
</dbReference>
<dbReference type="HOGENOM" id="CLU_004940_0_0_1"/>
<accession>E3NHF5</accession>
<feature type="compositionally biased region" description="Basic residues" evidence="1">
    <location>
        <begin position="19"/>
        <end position="28"/>
    </location>
</feature>
<feature type="region of interest" description="Disordered" evidence="1">
    <location>
        <begin position="841"/>
        <end position="861"/>
    </location>
</feature>
<feature type="region of interest" description="Disordered" evidence="1">
    <location>
        <begin position="1"/>
        <end position="75"/>
    </location>
</feature>
<gene>
    <name evidence="3" type="primary">Cre-cid-1</name>
    <name evidence="3" type="ORF">CRE_20568</name>
</gene>